<reference evidence="7 8" key="1">
    <citation type="submission" date="2024-10" db="EMBL/GenBank/DDBJ databases">
        <title>The Natural Products Discovery Center: Release of the First 8490 Sequenced Strains for Exploring Actinobacteria Biosynthetic Diversity.</title>
        <authorList>
            <person name="Kalkreuter E."/>
            <person name="Kautsar S.A."/>
            <person name="Yang D."/>
            <person name="Bader C.D."/>
            <person name="Teijaro C.N."/>
            <person name="Fluegel L."/>
            <person name="Davis C.M."/>
            <person name="Simpson J.R."/>
            <person name="Lauterbach L."/>
            <person name="Steele A.D."/>
            <person name="Gui C."/>
            <person name="Meng S."/>
            <person name="Li G."/>
            <person name="Viehrig K."/>
            <person name="Ye F."/>
            <person name="Su P."/>
            <person name="Kiefer A.F."/>
            <person name="Nichols A."/>
            <person name="Cepeda A.J."/>
            <person name="Yan W."/>
            <person name="Fan B."/>
            <person name="Jiang Y."/>
            <person name="Adhikari A."/>
            <person name="Zheng C.-J."/>
            <person name="Schuster L."/>
            <person name="Cowan T.M."/>
            <person name="Smanski M.J."/>
            <person name="Chevrette M.G."/>
            <person name="De Carvalho L.P.S."/>
            <person name="Shen B."/>
        </authorList>
    </citation>
    <scope>NUCLEOTIDE SEQUENCE [LARGE SCALE GENOMIC DNA]</scope>
    <source>
        <strain evidence="7 8">NPDC050545</strain>
    </source>
</reference>
<gene>
    <name evidence="7" type="ORF">ACIBG2_15865</name>
</gene>
<keyword evidence="8" id="KW-1185">Reference proteome</keyword>
<comment type="subcellular location">
    <subcellularLocation>
        <location evidence="1">Cytoplasm</location>
    </subcellularLocation>
</comment>
<dbReference type="InterPro" id="IPR043129">
    <property type="entry name" value="ATPase_NBD"/>
</dbReference>
<keyword evidence="2" id="KW-0963">Cytoplasm</keyword>
<comment type="caution">
    <text evidence="7">The sequence shown here is derived from an EMBL/GenBank/DDBJ whole genome shotgun (WGS) entry which is preliminary data.</text>
</comment>
<evidence type="ECO:0000313" key="7">
    <source>
        <dbReference type="EMBL" id="MFI6498866.1"/>
    </source>
</evidence>
<comment type="similarity">
    <text evidence="6">Belongs to the FtsA/MreB family.</text>
</comment>
<dbReference type="Proteomes" id="UP001612741">
    <property type="component" value="Unassembled WGS sequence"/>
</dbReference>
<dbReference type="Gene3D" id="3.30.420.40">
    <property type="match status" value="2"/>
</dbReference>
<evidence type="ECO:0000256" key="4">
    <source>
        <dbReference type="ARBA" id="ARBA00022840"/>
    </source>
</evidence>
<dbReference type="InterPro" id="IPR056546">
    <property type="entry name" value="MreB_MamK-like"/>
</dbReference>
<accession>A0ABW7YT46</accession>
<dbReference type="PANTHER" id="PTHR42749:SF1">
    <property type="entry name" value="CELL SHAPE-DETERMINING PROTEIN MREB"/>
    <property type="match status" value="1"/>
</dbReference>
<dbReference type="InterPro" id="IPR004753">
    <property type="entry name" value="MreB"/>
</dbReference>
<evidence type="ECO:0000256" key="6">
    <source>
        <dbReference type="ARBA" id="ARBA00023458"/>
    </source>
</evidence>
<keyword evidence="5" id="KW-0133">Cell shape</keyword>
<dbReference type="RefSeq" id="WP_397082100.1">
    <property type="nucleotide sequence ID" value="NZ_JBITGY010000004.1"/>
</dbReference>
<keyword evidence="3" id="KW-0547">Nucleotide-binding</keyword>
<name>A0ABW7YT46_9ACTN</name>
<proteinExistence type="inferred from homology"/>
<organism evidence="7 8">
    <name type="scientific">Nonomuraea typhae</name>
    <dbReference type="NCBI Taxonomy" id="2603600"/>
    <lineage>
        <taxon>Bacteria</taxon>
        <taxon>Bacillati</taxon>
        <taxon>Actinomycetota</taxon>
        <taxon>Actinomycetes</taxon>
        <taxon>Streptosporangiales</taxon>
        <taxon>Streptosporangiaceae</taxon>
        <taxon>Nonomuraea</taxon>
    </lineage>
</organism>
<evidence type="ECO:0000256" key="2">
    <source>
        <dbReference type="ARBA" id="ARBA00022490"/>
    </source>
</evidence>
<dbReference type="PANTHER" id="PTHR42749">
    <property type="entry name" value="CELL SHAPE-DETERMINING PROTEIN MREB"/>
    <property type="match status" value="1"/>
</dbReference>
<dbReference type="PRINTS" id="PR01652">
    <property type="entry name" value="SHAPEPROTEIN"/>
</dbReference>
<keyword evidence="4" id="KW-0067">ATP-binding</keyword>
<dbReference type="EMBL" id="JBITGY010000004">
    <property type="protein sequence ID" value="MFI6498866.1"/>
    <property type="molecule type" value="Genomic_DNA"/>
</dbReference>
<dbReference type="SUPFAM" id="SSF53067">
    <property type="entry name" value="Actin-like ATPase domain"/>
    <property type="match status" value="2"/>
</dbReference>
<protein>
    <submittedName>
        <fullName evidence="7">Rod shape-determining protein</fullName>
    </submittedName>
</protein>
<sequence length="332" mass="35323">MNPMCVLGKDLALDLGAASTQIYVRRRGIVINEPSLVLRSGATGRVVGFGAETPKSPDPIAVRPVRRGVPADQDLTTRLIRHFLRKVHGHPFSRPRMVIALPADTTGRAGSLLRDMAFEAEARQVYLVHHGLAAALGVGLPVREATGNMIIDIGCDTTRIAVVSCGAVVCAATVQAGCGDVNRAIAARVNRELNVHLGEQAIEQAKRRIGSAWRPADQSATLYGGDDSGRIGAVTITAAEIYEAIRQPVTMIVRAAAQILERCPPELATDVADRGAVLTGGGALMRGLARRIRLELGIPVQRADRPVEAVALGLGRCVDDLSLTRKELVTRP</sequence>
<evidence type="ECO:0000256" key="5">
    <source>
        <dbReference type="ARBA" id="ARBA00022960"/>
    </source>
</evidence>
<evidence type="ECO:0000256" key="1">
    <source>
        <dbReference type="ARBA" id="ARBA00004496"/>
    </source>
</evidence>
<evidence type="ECO:0000256" key="3">
    <source>
        <dbReference type="ARBA" id="ARBA00022741"/>
    </source>
</evidence>
<dbReference type="Pfam" id="PF06723">
    <property type="entry name" value="MreB_Mbl"/>
    <property type="match status" value="1"/>
</dbReference>
<evidence type="ECO:0000313" key="8">
    <source>
        <dbReference type="Proteomes" id="UP001612741"/>
    </source>
</evidence>